<evidence type="ECO:0000256" key="2">
    <source>
        <dbReference type="ARBA" id="ARBA00009347"/>
    </source>
</evidence>
<dbReference type="Pfam" id="PF02771">
    <property type="entry name" value="Acyl-CoA_dh_N"/>
    <property type="match status" value="1"/>
</dbReference>
<name>A0ABV4YUL4_9BACI</name>
<gene>
    <name evidence="10" type="ORF">P5G62_015620</name>
</gene>
<accession>A0ABV4YUL4</accession>
<keyword evidence="5 6" id="KW-0560">Oxidoreductase</keyword>
<keyword evidence="3 6" id="KW-0285">Flavoprotein</keyword>
<reference evidence="10 11" key="1">
    <citation type="submission" date="2024-05" db="EMBL/GenBank/DDBJ databases">
        <authorList>
            <person name="Venkateswaran K."/>
        </authorList>
    </citation>
    <scope>NUCLEOTIDE SEQUENCE [LARGE SCALE GENOMIC DNA]</scope>
    <source>
        <strain evidence="10 11">179-C4-2-HS</strain>
    </source>
</reference>
<dbReference type="Pfam" id="PF00441">
    <property type="entry name" value="Acyl-CoA_dh_1"/>
    <property type="match status" value="1"/>
</dbReference>
<dbReference type="Pfam" id="PF02770">
    <property type="entry name" value="Acyl-CoA_dh_M"/>
    <property type="match status" value="1"/>
</dbReference>
<evidence type="ECO:0000256" key="3">
    <source>
        <dbReference type="ARBA" id="ARBA00022630"/>
    </source>
</evidence>
<dbReference type="InterPro" id="IPR006091">
    <property type="entry name" value="Acyl-CoA_Oxase/DH_mid-dom"/>
</dbReference>
<dbReference type="Gene3D" id="2.40.110.10">
    <property type="entry name" value="Butyryl-CoA Dehydrogenase, subunit A, domain 2"/>
    <property type="match status" value="1"/>
</dbReference>
<evidence type="ECO:0000313" key="11">
    <source>
        <dbReference type="Proteomes" id="UP001241748"/>
    </source>
</evidence>
<dbReference type="PANTHER" id="PTHR43292:SF3">
    <property type="entry name" value="ACYL-COA DEHYDROGENASE FADE29"/>
    <property type="match status" value="1"/>
</dbReference>
<feature type="domain" description="Acyl-CoA dehydrogenase/oxidase N-terminal" evidence="9">
    <location>
        <begin position="6"/>
        <end position="122"/>
    </location>
</feature>
<evidence type="ECO:0000259" key="7">
    <source>
        <dbReference type="Pfam" id="PF00441"/>
    </source>
</evidence>
<keyword evidence="4 6" id="KW-0274">FAD</keyword>
<dbReference type="SUPFAM" id="SSF47203">
    <property type="entry name" value="Acyl-CoA dehydrogenase C-terminal domain-like"/>
    <property type="match status" value="1"/>
</dbReference>
<dbReference type="RefSeq" id="WP_306072906.1">
    <property type="nucleotide sequence ID" value="NZ_JAROBZ020000001.1"/>
</dbReference>
<evidence type="ECO:0000256" key="5">
    <source>
        <dbReference type="ARBA" id="ARBA00023002"/>
    </source>
</evidence>
<dbReference type="Gene3D" id="1.10.540.10">
    <property type="entry name" value="Acyl-CoA dehydrogenase/oxidase, N-terminal domain"/>
    <property type="match status" value="1"/>
</dbReference>
<feature type="domain" description="Acyl-CoA dehydrogenase/oxidase C-terminal" evidence="7">
    <location>
        <begin position="231"/>
        <end position="385"/>
    </location>
</feature>
<keyword evidence="11" id="KW-1185">Reference proteome</keyword>
<dbReference type="InterPro" id="IPR036250">
    <property type="entry name" value="AcylCo_DH-like_C"/>
</dbReference>
<dbReference type="InterPro" id="IPR013786">
    <property type="entry name" value="AcylCoA_DH/ox_N"/>
</dbReference>
<dbReference type="InterPro" id="IPR052161">
    <property type="entry name" value="Mycobact_Acyl-CoA_DH"/>
</dbReference>
<evidence type="ECO:0000259" key="8">
    <source>
        <dbReference type="Pfam" id="PF02770"/>
    </source>
</evidence>
<dbReference type="PANTHER" id="PTHR43292">
    <property type="entry name" value="ACYL-COA DEHYDROGENASE"/>
    <property type="match status" value="1"/>
</dbReference>
<comment type="similarity">
    <text evidence="2 6">Belongs to the acyl-CoA dehydrogenase family.</text>
</comment>
<evidence type="ECO:0000259" key="9">
    <source>
        <dbReference type="Pfam" id="PF02771"/>
    </source>
</evidence>
<dbReference type="InterPro" id="IPR046373">
    <property type="entry name" value="Acyl-CoA_Oxase/DH_mid-dom_sf"/>
</dbReference>
<proteinExistence type="inferred from homology"/>
<dbReference type="EMBL" id="JAROBZ020000001">
    <property type="protein sequence ID" value="MFB3168545.1"/>
    <property type="molecule type" value="Genomic_DNA"/>
</dbReference>
<comment type="caution">
    <text evidence="10">The sequence shown here is derived from an EMBL/GenBank/DDBJ whole genome shotgun (WGS) entry which is preliminary data.</text>
</comment>
<evidence type="ECO:0000256" key="6">
    <source>
        <dbReference type="RuleBase" id="RU362125"/>
    </source>
</evidence>
<sequence>MQFHLTPEQLAWQQEVRNFLKEVVTPELLKEVEEHEDKAAGPLEREYYKRIAEKGWKAMNWSKEYGGLERTAVEQFIFNEEFMYAKAPYPLGGEVSITAPSIMKYGTEENKKIWLPKIMEGEVTTALSYSEPNAGTDLASLQTSAVQDGDEWVINGQKTWNTIGHRVSHQWAAVRTDPSAPKHKGISIIIIPNDAPGVTLVKQHTWGNHTTNEVFFDNVRVPKENLIGNVNQGWMILTGALDHERIVMGSSGQIRRIFDDLVKHCRHTVVDGELLINRPDVRSKLAELYTDLEVARLFGFRGASMIDQGKDCSSEASMMKVYATELRTKIADFGMQIVGMYGQLNKHDELAPLLGALEHQYRLAPFHRFGGGTNEVQRNIVAQRGLRLPRR</sequence>
<dbReference type="Gene3D" id="1.20.140.10">
    <property type="entry name" value="Butyryl-CoA Dehydrogenase, subunit A, domain 3"/>
    <property type="match status" value="1"/>
</dbReference>
<dbReference type="Proteomes" id="UP001241748">
    <property type="component" value="Unassembled WGS sequence"/>
</dbReference>
<evidence type="ECO:0000256" key="1">
    <source>
        <dbReference type="ARBA" id="ARBA00001974"/>
    </source>
</evidence>
<dbReference type="InterPro" id="IPR037069">
    <property type="entry name" value="AcylCoA_DH/ox_N_sf"/>
</dbReference>
<dbReference type="InterPro" id="IPR009100">
    <property type="entry name" value="AcylCoA_DH/oxidase_NM_dom_sf"/>
</dbReference>
<evidence type="ECO:0000256" key="4">
    <source>
        <dbReference type="ARBA" id="ARBA00022827"/>
    </source>
</evidence>
<feature type="domain" description="Acyl-CoA oxidase/dehydrogenase middle" evidence="8">
    <location>
        <begin position="126"/>
        <end position="219"/>
    </location>
</feature>
<dbReference type="InterPro" id="IPR009075">
    <property type="entry name" value="AcylCo_DH/oxidase_C"/>
</dbReference>
<organism evidence="10 11">
    <name type="scientific">Neobacillus driksii</name>
    <dbReference type="NCBI Taxonomy" id="3035913"/>
    <lineage>
        <taxon>Bacteria</taxon>
        <taxon>Bacillati</taxon>
        <taxon>Bacillota</taxon>
        <taxon>Bacilli</taxon>
        <taxon>Bacillales</taxon>
        <taxon>Bacillaceae</taxon>
        <taxon>Neobacillus</taxon>
    </lineage>
</organism>
<evidence type="ECO:0000313" key="10">
    <source>
        <dbReference type="EMBL" id="MFB3168545.1"/>
    </source>
</evidence>
<protein>
    <submittedName>
        <fullName evidence="10">Acyl-CoA dehydrogenase family protein</fullName>
    </submittedName>
</protein>
<dbReference type="SUPFAM" id="SSF56645">
    <property type="entry name" value="Acyl-CoA dehydrogenase NM domain-like"/>
    <property type="match status" value="1"/>
</dbReference>
<comment type="cofactor">
    <cofactor evidence="1 6">
        <name>FAD</name>
        <dbReference type="ChEBI" id="CHEBI:57692"/>
    </cofactor>
</comment>